<evidence type="ECO:0000259" key="2">
    <source>
        <dbReference type="PROSITE" id="PS50206"/>
    </source>
</evidence>
<dbReference type="Ensembl" id="ENSPCET00000011062.1">
    <property type="protein sequence ID" value="ENSPCEP00000010703.1"/>
    <property type="gene ID" value="ENSPCEG00000008487.1"/>
</dbReference>
<feature type="signal peptide" evidence="1">
    <location>
        <begin position="1"/>
        <end position="26"/>
    </location>
</feature>
<protein>
    <recommendedName>
        <fullName evidence="2">Rhodanese domain-containing protein</fullName>
    </recommendedName>
</protein>
<evidence type="ECO:0000313" key="3">
    <source>
        <dbReference type="Ensembl" id="ENSPCEP00000010703.1"/>
    </source>
</evidence>
<proteinExistence type="predicted"/>
<sequence>MQRGALRARSALVGAMWGWRALSSSARVLLAVPRAGGRWSREAPPGLRTVNVIFCNLGTAADYSVSYKELKDLLKSQITHIDVREKWEIGEFGKIPGSINVPLGEIVEALQMNPKDFKERYNQDMPAKSDHLVFSCMAGVRSKKALDIAMSLGFSRVQHYVGGLEEWAKYEPPEKTH</sequence>
<dbReference type="PANTHER" id="PTHR44086:SF10">
    <property type="entry name" value="THIOSULFATE SULFURTRANSFERASE_RHODANESE-LIKE DOMAIN-CONTAINING PROTEIN 3"/>
    <property type="match status" value="1"/>
</dbReference>
<reference evidence="3" key="1">
    <citation type="submission" date="2025-08" db="UniProtKB">
        <authorList>
            <consortium name="Ensembl"/>
        </authorList>
    </citation>
    <scope>IDENTIFICATION</scope>
</reference>
<keyword evidence="1" id="KW-0732">Signal</keyword>
<dbReference type="SMART" id="SM00450">
    <property type="entry name" value="RHOD"/>
    <property type="match status" value="1"/>
</dbReference>
<name>A0A8C8RWN1_9SAUR</name>
<keyword evidence="4" id="KW-1185">Reference proteome</keyword>
<feature type="chain" id="PRO_5034532256" description="Rhodanese domain-containing protein" evidence="1">
    <location>
        <begin position="27"/>
        <end position="177"/>
    </location>
</feature>
<dbReference type="InterPro" id="IPR036873">
    <property type="entry name" value="Rhodanese-like_dom_sf"/>
</dbReference>
<reference evidence="3" key="2">
    <citation type="submission" date="2025-09" db="UniProtKB">
        <authorList>
            <consortium name="Ensembl"/>
        </authorList>
    </citation>
    <scope>IDENTIFICATION</scope>
</reference>
<dbReference type="PANTHER" id="PTHR44086">
    <property type="entry name" value="THIOSULFATE SULFURTRANSFERASE RDL2, MITOCHONDRIAL-RELATED"/>
    <property type="match status" value="1"/>
</dbReference>
<feature type="domain" description="Rhodanese" evidence="2">
    <location>
        <begin position="74"/>
        <end position="176"/>
    </location>
</feature>
<dbReference type="PROSITE" id="PS50206">
    <property type="entry name" value="RHODANESE_3"/>
    <property type="match status" value="1"/>
</dbReference>
<organism evidence="3 4">
    <name type="scientific">Pelusios castaneus</name>
    <name type="common">West African mud turtle</name>
    <dbReference type="NCBI Taxonomy" id="367368"/>
    <lineage>
        <taxon>Eukaryota</taxon>
        <taxon>Metazoa</taxon>
        <taxon>Chordata</taxon>
        <taxon>Craniata</taxon>
        <taxon>Vertebrata</taxon>
        <taxon>Euteleostomi</taxon>
        <taxon>Archelosauria</taxon>
        <taxon>Testudinata</taxon>
        <taxon>Testudines</taxon>
        <taxon>Pleurodira</taxon>
        <taxon>Pelomedusidae</taxon>
        <taxon>Pelusios</taxon>
    </lineage>
</organism>
<dbReference type="InterPro" id="IPR001763">
    <property type="entry name" value="Rhodanese-like_dom"/>
</dbReference>
<dbReference type="Gene3D" id="3.40.250.10">
    <property type="entry name" value="Rhodanese-like domain"/>
    <property type="match status" value="1"/>
</dbReference>
<dbReference type="AlphaFoldDB" id="A0A8C8RWN1"/>
<accession>A0A8C8RWN1</accession>
<evidence type="ECO:0000256" key="1">
    <source>
        <dbReference type="SAM" id="SignalP"/>
    </source>
</evidence>
<dbReference type="SUPFAM" id="SSF52821">
    <property type="entry name" value="Rhodanese/Cell cycle control phosphatase"/>
    <property type="match status" value="1"/>
</dbReference>
<dbReference type="Proteomes" id="UP000694393">
    <property type="component" value="Unplaced"/>
</dbReference>
<evidence type="ECO:0000313" key="4">
    <source>
        <dbReference type="Proteomes" id="UP000694393"/>
    </source>
</evidence>
<dbReference type="Pfam" id="PF00581">
    <property type="entry name" value="Rhodanese"/>
    <property type="match status" value="1"/>
</dbReference>